<comment type="caution">
    <text evidence="13">The sequence shown here is derived from an EMBL/GenBank/DDBJ whole genome shotgun (WGS) entry which is preliminary data.</text>
</comment>
<organism evidence="13 14">
    <name type="scientific">Cherax quadricarinatus</name>
    <name type="common">Australian red claw crayfish</name>
    <dbReference type="NCBI Taxonomy" id="27406"/>
    <lineage>
        <taxon>Eukaryota</taxon>
        <taxon>Metazoa</taxon>
        <taxon>Ecdysozoa</taxon>
        <taxon>Arthropoda</taxon>
        <taxon>Crustacea</taxon>
        <taxon>Multicrustacea</taxon>
        <taxon>Malacostraca</taxon>
        <taxon>Eumalacostraca</taxon>
        <taxon>Eucarida</taxon>
        <taxon>Decapoda</taxon>
        <taxon>Pleocyemata</taxon>
        <taxon>Astacidea</taxon>
        <taxon>Parastacoidea</taxon>
        <taxon>Parastacidae</taxon>
        <taxon>Cherax</taxon>
    </lineage>
</organism>
<gene>
    <name evidence="13" type="ORF">OTU49_007000</name>
</gene>
<name>A0AAW0WYE6_CHEQU</name>
<protein>
    <recommendedName>
        <fullName evidence="12">Ig-like domain-containing protein</fullName>
    </recommendedName>
</protein>
<keyword evidence="3" id="KW-0732">Signal</keyword>
<dbReference type="Proteomes" id="UP001445076">
    <property type="component" value="Unassembled WGS sequence"/>
</dbReference>
<comment type="subcellular location">
    <subcellularLocation>
        <location evidence="1">Membrane</location>
        <topology evidence="1">Single-pass membrane protein</topology>
    </subcellularLocation>
</comment>
<evidence type="ECO:0000256" key="4">
    <source>
        <dbReference type="ARBA" id="ARBA00022737"/>
    </source>
</evidence>
<feature type="transmembrane region" description="Helical" evidence="11">
    <location>
        <begin position="199"/>
        <end position="222"/>
    </location>
</feature>
<keyword evidence="10" id="KW-0393">Immunoglobulin domain</keyword>
<dbReference type="InterPro" id="IPR036179">
    <property type="entry name" value="Ig-like_dom_sf"/>
</dbReference>
<dbReference type="InterPro" id="IPR013783">
    <property type="entry name" value="Ig-like_fold"/>
</dbReference>
<evidence type="ECO:0000259" key="12">
    <source>
        <dbReference type="PROSITE" id="PS50835"/>
    </source>
</evidence>
<evidence type="ECO:0000313" key="14">
    <source>
        <dbReference type="Proteomes" id="UP001445076"/>
    </source>
</evidence>
<dbReference type="AlphaFoldDB" id="A0AAW0WYE6"/>
<evidence type="ECO:0000256" key="7">
    <source>
        <dbReference type="ARBA" id="ARBA00023157"/>
    </source>
</evidence>
<proteinExistence type="predicted"/>
<evidence type="ECO:0000256" key="9">
    <source>
        <dbReference type="ARBA" id="ARBA00023180"/>
    </source>
</evidence>
<dbReference type="GO" id="GO:0016020">
    <property type="term" value="C:membrane"/>
    <property type="evidence" value="ECO:0007669"/>
    <property type="project" value="UniProtKB-SubCell"/>
</dbReference>
<feature type="non-terminal residue" evidence="13">
    <location>
        <position position="247"/>
    </location>
</feature>
<feature type="domain" description="Ig-like" evidence="12">
    <location>
        <begin position="77"/>
        <end position="192"/>
    </location>
</feature>
<evidence type="ECO:0000256" key="3">
    <source>
        <dbReference type="ARBA" id="ARBA00022729"/>
    </source>
</evidence>
<feature type="domain" description="Ig-like" evidence="12">
    <location>
        <begin position="1"/>
        <end position="68"/>
    </location>
</feature>
<evidence type="ECO:0000256" key="5">
    <source>
        <dbReference type="ARBA" id="ARBA00022989"/>
    </source>
</evidence>
<evidence type="ECO:0000313" key="13">
    <source>
        <dbReference type="EMBL" id="KAK8732278.1"/>
    </source>
</evidence>
<dbReference type="SMART" id="SM00409">
    <property type="entry name" value="IG"/>
    <property type="match status" value="2"/>
</dbReference>
<sequence>AELKCQARGPNLNTTWFKDGEKPARHLGDVRIKGATLKMENLVPTDSGNYTCVVNNAHGSINHTYVLEVIEHIPSRPIFTKHLENLTVTRGSTVRFEVDTWTENTLVPFLVWKKDLPISWSNSDSRDPSHIIIDMKILEDALNGKEGGNITSTEDRQVVVLTNVTENDAGWCTCIAANSLGTSSSTAYLNVTEDAESHAILILGVVLLSVMVIASIMASFVWKKWQKEKRRAIDLERAKEDTTQQWI</sequence>
<dbReference type="FunFam" id="2.60.40.10:FF:000016">
    <property type="entry name" value="Fibroblast growth factor receptor"/>
    <property type="match status" value="1"/>
</dbReference>
<keyword evidence="4" id="KW-0677">Repeat</keyword>
<keyword evidence="5 11" id="KW-1133">Transmembrane helix</keyword>
<keyword evidence="14" id="KW-1185">Reference proteome</keyword>
<keyword evidence="9" id="KW-0325">Glycoprotein</keyword>
<dbReference type="Gene3D" id="2.60.40.10">
    <property type="entry name" value="Immunoglobulins"/>
    <property type="match status" value="2"/>
</dbReference>
<dbReference type="InterPro" id="IPR003598">
    <property type="entry name" value="Ig_sub2"/>
</dbReference>
<dbReference type="InterPro" id="IPR007110">
    <property type="entry name" value="Ig-like_dom"/>
</dbReference>
<dbReference type="EMBL" id="JARKIK010000057">
    <property type="protein sequence ID" value="KAK8732278.1"/>
    <property type="molecule type" value="Genomic_DNA"/>
</dbReference>
<evidence type="ECO:0000256" key="8">
    <source>
        <dbReference type="ARBA" id="ARBA00023170"/>
    </source>
</evidence>
<dbReference type="SUPFAM" id="SSF48726">
    <property type="entry name" value="Immunoglobulin"/>
    <property type="match status" value="2"/>
</dbReference>
<keyword evidence="2 11" id="KW-0812">Transmembrane</keyword>
<reference evidence="13 14" key="1">
    <citation type="journal article" date="2024" name="BMC Genomics">
        <title>Genome assembly of redclaw crayfish (Cherax quadricarinatus) provides insights into its immune adaptation and hypoxia tolerance.</title>
        <authorList>
            <person name="Liu Z."/>
            <person name="Zheng J."/>
            <person name="Li H."/>
            <person name="Fang K."/>
            <person name="Wang S."/>
            <person name="He J."/>
            <person name="Zhou D."/>
            <person name="Weng S."/>
            <person name="Chi M."/>
            <person name="Gu Z."/>
            <person name="He J."/>
            <person name="Li F."/>
            <person name="Wang M."/>
        </authorList>
    </citation>
    <scope>NUCLEOTIDE SEQUENCE [LARGE SCALE GENOMIC DNA]</scope>
    <source>
        <strain evidence="13">ZL_2023a</strain>
    </source>
</reference>
<dbReference type="PANTHER" id="PTHR13817">
    <property type="entry name" value="TITIN"/>
    <property type="match status" value="1"/>
</dbReference>
<evidence type="ECO:0000256" key="2">
    <source>
        <dbReference type="ARBA" id="ARBA00022692"/>
    </source>
</evidence>
<evidence type="ECO:0000256" key="1">
    <source>
        <dbReference type="ARBA" id="ARBA00004167"/>
    </source>
</evidence>
<keyword evidence="8" id="KW-0675">Receptor</keyword>
<keyword evidence="6 11" id="KW-0472">Membrane</keyword>
<dbReference type="InterPro" id="IPR050964">
    <property type="entry name" value="Striated_Muscle_Regulatory"/>
</dbReference>
<accession>A0AAW0WYE6</accession>
<dbReference type="PROSITE" id="PS50835">
    <property type="entry name" value="IG_LIKE"/>
    <property type="match status" value="2"/>
</dbReference>
<dbReference type="SMART" id="SM00408">
    <property type="entry name" value="IGc2"/>
    <property type="match status" value="2"/>
</dbReference>
<dbReference type="PANTHER" id="PTHR13817:SF166">
    <property type="entry name" value="NEURONAL IGCAM-RELATED"/>
    <property type="match status" value="1"/>
</dbReference>
<dbReference type="Pfam" id="PF07679">
    <property type="entry name" value="I-set"/>
    <property type="match status" value="2"/>
</dbReference>
<feature type="non-terminal residue" evidence="13">
    <location>
        <position position="1"/>
    </location>
</feature>
<evidence type="ECO:0000256" key="11">
    <source>
        <dbReference type="SAM" id="Phobius"/>
    </source>
</evidence>
<keyword evidence="7" id="KW-1015">Disulfide bond</keyword>
<evidence type="ECO:0000256" key="10">
    <source>
        <dbReference type="ARBA" id="ARBA00023319"/>
    </source>
</evidence>
<dbReference type="InterPro" id="IPR013098">
    <property type="entry name" value="Ig_I-set"/>
</dbReference>
<evidence type="ECO:0000256" key="6">
    <source>
        <dbReference type="ARBA" id="ARBA00023136"/>
    </source>
</evidence>
<dbReference type="InterPro" id="IPR003599">
    <property type="entry name" value="Ig_sub"/>
</dbReference>